<name>A0ABW3H600_9SPHN</name>
<feature type="compositionally biased region" description="Polar residues" evidence="1">
    <location>
        <begin position="285"/>
        <end position="301"/>
    </location>
</feature>
<dbReference type="EMBL" id="JBHTJG010000004">
    <property type="protein sequence ID" value="MFD0946931.1"/>
    <property type="molecule type" value="Genomic_DNA"/>
</dbReference>
<evidence type="ECO:0000256" key="2">
    <source>
        <dbReference type="SAM" id="SignalP"/>
    </source>
</evidence>
<evidence type="ECO:0008006" key="5">
    <source>
        <dbReference type="Google" id="ProtNLM"/>
    </source>
</evidence>
<comment type="caution">
    <text evidence="3">The sequence shown here is derived from an EMBL/GenBank/DDBJ whole genome shotgun (WGS) entry which is preliminary data.</text>
</comment>
<evidence type="ECO:0000313" key="4">
    <source>
        <dbReference type="Proteomes" id="UP001596977"/>
    </source>
</evidence>
<evidence type="ECO:0000313" key="3">
    <source>
        <dbReference type="EMBL" id="MFD0946931.1"/>
    </source>
</evidence>
<feature type="signal peptide" evidence="2">
    <location>
        <begin position="1"/>
        <end position="19"/>
    </location>
</feature>
<gene>
    <name evidence="3" type="ORF">ACFQ1E_11325</name>
</gene>
<feature type="chain" id="PRO_5046675652" description="Tetratricopeptide repeat protein" evidence="2">
    <location>
        <begin position="20"/>
        <end position="544"/>
    </location>
</feature>
<protein>
    <recommendedName>
        <fullName evidence="5">Tetratricopeptide repeat protein</fullName>
    </recommendedName>
</protein>
<proteinExistence type="predicted"/>
<accession>A0ABW3H600</accession>
<keyword evidence="2" id="KW-0732">Signal</keyword>
<evidence type="ECO:0000256" key="1">
    <source>
        <dbReference type="SAM" id="MobiDB-lite"/>
    </source>
</evidence>
<organism evidence="3 4">
    <name type="scientific">Sphingomonas canadensis</name>
    <dbReference type="NCBI Taxonomy" id="1219257"/>
    <lineage>
        <taxon>Bacteria</taxon>
        <taxon>Pseudomonadati</taxon>
        <taxon>Pseudomonadota</taxon>
        <taxon>Alphaproteobacteria</taxon>
        <taxon>Sphingomonadales</taxon>
        <taxon>Sphingomonadaceae</taxon>
        <taxon>Sphingomonas</taxon>
    </lineage>
</organism>
<keyword evidence="4" id="KW-1185">Reference proteome</keyword>
<dbReference type="Proteomes" id="UP001596977">
    <property type="component" value="Unassembled WGS sequence"/>
</dbReference>
<reference evidence="4" key="1">
    <citation type="journal article" date="2019" name="Int. J. Syst. Evol. Microbiol.">
        <title>The Global Catalogue of Microorganisms (GCM) 10K type strain sequencing project: providing services to taxonomists for standard genome sequencing and annotation.</title>
        <authorList>
            <consortium name="The Broad Institute Genomics Platform"/>
            <consortium name="The Broad Institute Genome Sequencing Center for Infectious Disease"/>
            <person name="Wu L."/>
            <person name="Ma J."/>
        </authorList>
    </citation>
    <scope>NUCLEOTIDE SEQUENCE [LARGE SCALE GENOMIC DNA]</scope>
    <source>
        <strain evidence="4">CCUG 62982</strain>
    </source>
</reference>
<feature type="region of interest" description="Disordered" evidence="1">
    <location>
        <begin position="411"/>
        <end position="437"/>
    </location>
</feature>
<sequence length="544" mass="59423">MRMPLLIAAALLAAMPAHANPGDFPRCDGYQAPQKKSDGITTTSGFLGIGTATVDMRRGRASRGESAVKACDAALADPALLDIHWMRRAHLYQAKALHQIAAGDAAGALESLDRSDAVGRAQRSPLFDDSVGMGNAALRGFALFRLERRDEAVKVLDAAIAARPYSISLRTLVRTIRLNFDPSRDTLMRLLRADAPYDPRLVEQLFWNAILNNDFAVAADYGGGVSFDLPRDRGGWTLEGGDTRRYKMIEDRAQFEGALAYALLASGRAGEADQRIKRARDDLDSAQTPPQPNSRGKISSTAALDHRMRVAAVRRGTKLLDAWERSMAVRRKVKGLPLAEAEKLVDDRPAGESVVGEVVTDILSQARTTNSFEKARLKYRIDYDDREEDGDRAESYAIKEYDLSKMLPRPEVAAMRPRPGSRDGVSRRAGARPGSGDVSFASNKAASAIVEEVALLTAANYAREKGADGFVIVSAQLIQRTLQMSYGYFTTTTSLIPSGYELRLVVVPVTGGVLPPDMAADGWRVLRVADVRSRLSPKYETTRR</sequence>
<feature type="region of interest" description="Disordered" evidence="1">
    <location>
        <begin position="281"/>
        <end position="301"/>
    </location>
</feature>